<evidence type="ECO:0000259" key="5">
    <source>
        <dbReference type="Pfam" id="PF07992"/>
    </source>
</evidence>
<dbReference type="EMBL" id="WXEW01000005">
    <property type="protein sequence ID" value="NAS23630.1"/>
    <property type="molecule type" value="Genomic_DNA"/>
</dbReference>
<dbReference type="RefSeq" id="WP_161480890.1">
    <property type="nucleotide sequence ID" value="NZ_WXEW01000005.1"/>
</dbReference>
<gene>
    <name evidence="6" type="ORF">GT755_18255</name>
</gene>
<dbReference type="SUPFAM" id="SSF51905">
    <property type="entry name" value="FAD/NAD(P)-binding domain"/>
    <property type="match status" value="2"/>
</dbReference>
<dbReference type="GO" id="GO:0004174">
    <property type="term" value="F:electron-transferring-flavoprotein dehydrogenase activity"/>
    <property type="evidence" value="ECO:0007669"/>
    <property type="project" value="TreeGrafter"/>
</dbReference>
<dbReference type="Gene3D" id="3.50.50.100">
    <property type="match status" value="1"/>
</dbReference>
<dbReference type="PRINTS" id="PR00469">
    <property type="entry name" value="PNDRDTASEII"/>
</dbReference>
<organism evidence="6 7">
    <name type="scientific">Herbidospora solisilvae</name>
    <dbReference type="NCBI Taxonomy" id="2696284"/>
    <lineage>
        <taxon>Bacteria</taxon>
        <taxon>Bacillati</taxon>
        <taxon>Actinomycetota</taxon>
        <taxon>Actinomycetes</taxon>
        <taxon>Streptosporangiales</taxon>
        <taxon>Streptosporangiaceae</taxon>
        <taxon>Herbidospora</taxon>
    </lineage>
</organism>
<dbReference type="GO" id="GO:0050660">
    <property type="term" value="F:flavin adenine dinucleotide binding"/>
    <property type="evidence" value="ECO:0007669"/>
    <property type="project" value="TreeGrafter"/>
</dbReference>
<name>A0A7C9N1F5_9ACTN</name>
<proteinExistence type="inferred from homology"/>
<dbReference type="PANTHER" id="PTHR43735:SF3">
    <property type="entry name" value="FERROPTOSIS SUPPRESSOR PROTEIN 1"/>
    <property type="match status" value="1"/>
</dbReference>
<keyword evidence="4" id="KW-0560">Oxidoreductase</keyword>
<dbReference type="PRINTS" id="PR00368">
    <property type="entry name" value="FADPNR"/>
</dbReference>
<dbReference type="Pfam" id="PF07992">
    <property type="entry name" value="Pyr_redox_2"/>
    <property type="match status" value="1"/>
</dbReference>
<dbReference type="InterPro" id="IPR036188">
    <property type="entry name" value="FAD/NAD-bd_sf"/>
</dbReference>
<sequence length="352" mass="36334">MQIVVIGAGYAGTYAANILARKTKADITVVNPRGHFVERVRLHQRVSGTSPAHAPLTSMLRAGITTRIGTVEKIGDGLVTLDDGASLEFDLAVLAVGSTAQPMPGTIPAGTWEGAEQARAALATLHSGAVVTVIGGGPTGIETAAEIAAARPDLRVRLVGTAVAGGFAEGARRRVRAGLDRLKVEVVEDGVTAVADGQVVLRSGTALATDLTLWGIVSGVPDLAARSGLTVDEEGRLVVDEFLRSVDDPRVFAAGDCAAVPGARMSCQASEPQGATAALNVARTIQGRELTPHVVRFVAVCVSLGRADAVAQLTHFDDSPRRAYLAGRTGAVLKEQVTRGTVFGAKAGIPFR</sequence>
<evidence type="ECO:0000313" key="6">
    <source>
        <dbReference type="EMBL" id="NAS23630.1"/>
    </source>
</evidence>
<evidence type="ECO:0000256" key="4">
    <source>
        <dbReference type="ARBA" id="ARBA00023002"/>
    </source>
</evidence>
<comment type="similarity">
    <text evidence="1">Belongs to the FAD-dependent oxidoreductase family.</text>
</comment>
<evidence type="ECO:0000256" key="2">
    <source>
        <dbReference type="ARBA" id="ARBA00022630"/>
    </source>
</evidence>
<feature type="domain" description="FAD/NAD(P)-binding" evidence="5">
    <location>
        <begin position="1"/>
        <end position="274"/>
    </location>
</feature>
<dbReference type="PANTHER" id="PTHR43735">
    <property type="entry name" value="APOPTOSIS-INDUCING FACTOR 1"/>
    <property type="match status" value="1"/>
</dbReference>
<evidence type="ECO:0000256" key="3">
    <source>
        <dbReference type="ARBA" id="ARBA00022827"/>
    </source>
</evidence>
<dbReference type="InterPro" id="IPR023753">
    <property type="entry name" value="FAD/NAD-binding_dom"/>
</dbReference>
<dbReference type="GO" id="GO:0005737">
    <property type="term" value="C:cytoplasm"/>
    <property type="evidence" value="ECO:0007669"/>
    <property type="project" value="TreeGrafter"/>
</dbReference>
<keyword evidence="3" id="KW-0274">FAD</keyword>
<dbReference type="Proteomes" id="UP000479526">
    <property type="component" value="Unassembled WGS sequence"/>
</dbReference>
<dbReference type="AlphaFoldDB" id="A0A7C9N1F5"/>
<evidence type="ECO:0000313" key="7">
    <source>
        <dbReference type="Proteomes" id="UP000479526"/>
    </source>
</evidence>
<reference evidence="6 7" key="1">
    <citation type="submission" date="2020-01" db="EMBL/GenBank/DDBJ databases">
        <title>Herbidospora sp. NEAU-GS84 nov., a novel actinomycete isolated from soil.</title>
        <authorList>
            <person name="Han L."/>
        </authorList>
    </citation>
    <scope>NUCLEOTIDE SEQUENCE [LARGE SCALE GENOMIC DNA]</scope>
    <source>
        <strain evidence="6 7">NEAU-GS84</strain>
    </source>
</reference>
<keyword evidence="7" id="KW-1185">Reference proteome</keyword>
<protein>
    <submittedName>
        <fullName evidence="6">FAD-dependent oxidoreductase</fullName>
    </submittedName>
</protein>
<evidence type="ECO:0000256" key="1">
    <source>
        <dbReference type="ARBA" id="ARBA00006442"/>
    </source>
</evidence>
<keyword evidence="2" id="KW-0285">Flavoprotein</keyword>
<accession>A0A7C9N1F5</accession>
<comment type="caution">
    <text evidence="6">The sequence shown here is derived from an EMBL/GenBank/DDBJ whole genome shotgun (WGS) entry which is preliminary data.</text>
</comment>